<dbReference type="STRING" id="1155689.SAMN05444278_10155"/>
<dbReference type="PANTHER" id="PTHR42685:SF19">
    <property type="entry name" value="POSSIBLE OXIDOREDUCTASE"/>
    <property type="match status" value="1"/>
</dbReference>
<evidence type="ECO:0000313" key="3">
    <source>
        <dbReference type="Proteomes" id="UP000184462"/>
    </source>
</evidence>
<organism evidence="2 3">
    <name type="scientific">Psychroflexus salarius</name>
    <dbReference type="NCBI Taxonomy" id="1155689"/>
    <lineage>
        <taxon>Bacteria</taxon>
        <taxon>Pseudomonadati</taxon>
        <taxon>Bacteroidota</taxon>
        <taxon>Flavobacteriia</taxon>
        <taxon>Flavobacteriales</taxon>
        <taxon>Flavobacteriaceae</taxon>
        <taxon>Psychroflexus</taxon>
    </lineage>
</organism>
<dbReference type="GO" id="GO:0071949">
    <property type="term" value="F:FAD binding"/>
    <property type="evidence" value="ECO:0007669"/>
    <property type="project" value="InterPro"/>
</dbReference>
<gene>
    <name evidence="2" type="ORF">SAMN05444278_10155</name>
</gene>
<reference evidence="2 3" key="1">
    <citation type="submission" date="2016-11" db="EMBL/GenBank/DDBJ databases">
        <authorList>
            <person name="Jaros S."/>
            <person name="Januszkiewicz K."/>
            <person name="Wedrychowicz H."/>
        </authorList>
    </citation>
    <scope>NUCLEOTIDE SEQUENCE [LARGE SCALE GENOMIC DNA]</scope>
    <source>
        <strain evidence="2 3">DSM 25661</strain>
    </source>
</reference>
<dbReference type="InterPro" id="IPR036188">
    <property type="entry name" value="FAD/NAD-bd_sf"/>
</dbReference>
<dbReference type="PRINTS" id="PR00420">
    <property type="entry name" value="RNGMNOXGNASE"/>
</dbReference>
<proteinExistence type="predicted"/>
<dbReference type="OrthoDB" id="1142316at2"/>
<evidence type="ECO:0000313" key="2">
    <source>
        <dbReference type="EMBL" id="SHE29244.1"/>
    </source>
</evidence>
<dbReference type="EMBL" id="FQTW01000001">
    <property type="protein sequence ID" value="SHE29244.1"/>
    <property type="molecule type" value="Genomic_DNA"/>
</dbReference>
<dbReference type="RefSeq" id="WP_073190364.1">
    <property type="nucleotide sequence ID" value="NZ_FQTW01000001.1"/>
</dbReference>
<dbReference type="SUPFAM" id="SSF51905">
    <property type="entry name" value="FAD/NAD(P)-binding domain"/>
    <property type="match status" value="1"/>
</dbReference>
<sequence>MNSKVCIIGGGLAGLTAAIHLRLDGFEVVVIEKNEYPQHKVCGEYVSNEVKAYLSSLGLSKFLKQTQAINKLQLSNVDGQLFSAELPLGGFGVSRFALDHALFKHAKRLGIEVIKAKVTHFESTHTGFKTYFKDSCLNSKFLLLAHGKRSNLDKKLNRAFIQKKSRWIGVKAHYNLDEFPANEVHLHNFNGGYCGLSKTESKAVNCCYLISAEVFKQYKSIEDFNKKVLRNNKHLNHFLQEANSIFESPLAIAQVSFAKKSTSNFNALMLGDAAGLIHPLCGNGMAMAIHSAKIAAESVKLVDQNSLQMDQLSTYYNQQWQSSFKKRLYYGRIFQKILLNQRLTTIGLNLLQPLPFLLPKLVRLTHGQPIPAYD</sequence>
<evidence type="ECO:0000259" key="1">
    <source>
        <dbReference type="Pfam" id="PF01494"/>
    </source>
</evidence>
<dbReference type="AlphaFoldDB" id="A0A1M4SAJ2"/>
<name>A0A1M4SAJ2_9FLAO</name>
<dbReference type="InterPro" id="IPR002938">
    <property type="entry name" value="FAD-bd"/>
</dbReference>
<dbReference type="PANTHER" id="PTHR42685">
    <property type="entry name" value="GERANYLGERANYL DIPHOSPHATE REDUCTASE"/>
    <property type="match status" value="1"/>
</dbReference>
<feature type="domain" description="FAD-binding" evidence="1">
    <location>
        <begin position="4"/>
        <end position="315"/>
    </location>
</feature>
<dbReference type="Pfam" id="PF01494">
    <property type="entry name" value="FAD_binding_3"/>
    <property type="match status" value="1"/>
</dbReference>
<keyword evidence="3" id="KW-1185">Reference proteome</keyword>
<protein>
    <recommendedName>
        <fullName evidence="1">FAD-binding domain-containing protein</fullName>
    </recommendedName>
</protein>
<dbReference type="Gene3D" id="3.50.50.60">
    <property type="entry name" value="FAD/NAD(P)-binding domain"/>
    <property type="match status" value="1"/>
</dbReference>
<dbReference type="InterPro" id="IPR050407">
    <property type="entry name" value="Geranylgeranyl_reductase"/>
</dbReference>
<accession>A0A1M4SAJ2</accession>
<dbReference type="Proteomes" id="UP000184462">
    <property type="component" value="Unassembled WGS sequence"/>
</dbReference>